<dbReference type="OrthoDB" id="9768147at2"/>
<feature type="domain" description="TonB-dependent transporter Oar-like beta-barrel" evidence="9">
    <location>
        <begin position="243"/>
        <end position="326"/>
    </location>
</feature>
<evidence type="ECO:0000256" key="6">
    <source>
        <dbReference type="ARBA" id="ARBA00023237"/>
    </source>
</evidence>
<dbReference type="RefSeq" id="WP_085767066.1">
    <property type="nucleotide sequence ID" value="NZ_CP019344.1"/>
</dbReference>
<feature type="domain" description="TonB-dependent transporter Oar-like beta-barrel" evidence="9">
    <location>
        <begin position="360"/>
        <end position="1033"/>
    </location>
</feature>
<dbReference type="SUPFAM" id="SSF49464">
    <property type="entry name" value="Carboxypeptidase regulatory domain-like"/>
    <property type="match status" value="1"/>
</dbReference>
<dbReference type="Gene3D" id="2.170.130.10">
    <property type="entry name" value="TonB-dependent receptor, plug domain"/>
    <property type="match status" value="1"/>
</dbReference>
<evidence type="ECO:0000256" key="3">
    <source>
        <dbReference type="ARBA" id="ARBA00022452"/>
    </source>
</evidence>
<proteinExistence type="predicted"/>
<dbReference type="AlphaFoldDB" id="A0A1W6MKZ1"/>
<feature type="signal peptide" evidence="7">
    <location>
        <begin position="1"/>
        <end position="22"/>
    </location>
</feature>
<keyword evidence="3" id="KW-1134">Transmembrane beta strand</keyword>
<evidence type="ECO:0000256" key="2">
    <source>
        <dbReference type="ARBA" id="ARBA00022448"/>
    </source>
</evidence>
<sequence>MNRTLQFFITLGLLLSSLFMTGQVTTSSINGRILEGEDEPLLGATVQAVHTPTGTQYATSTNIEGYYRILNMRVGGPYTITITYVGKNEEVLTDIYLQLGESENISLTLSDEQNALDEVVINAVRDGIFDSSTTGTNTNISTREINTLPTATRSIGDILRKTPQAQVSEGGAISIAGQNNRYNSIFIDGAVNNDVFGLAGTGTNGGQIGINPISLDAIESFQVNIAPFDVRQSGFTGGAINAITRSGTNNWEGSAYYFTRNEKLAGKTPQAIIDLVDENNGSDPAPDRERLDEFTTNLYGARVGGPIIKNKLFFFANVEVEREETPRPFDAENYIGSSSISDIESLRNNLINNFGYNPGSFENTVRSLDTDRFTVRLDYNLNDKNSFTLKHNYVRGESTSPSGSGNTSINFANAGIFFPSETNFSTFEWNSSLTNELSNNLIVSYTTVRDDRDPIGGAFPRVSINDGPGSITFGSEAFSTGNILDQDVLTITNNFNITKGAHNITVGGNFEMYDIRNVFIRQNFGQYRFNSLADFNTYFDNDPTNDAAPTDYDYSYSLLDPAGTTGDDATAAAAQFRYSQLGLYVQDEWSLTDNFNLTYGVRFDLPFYEDGTVNDDFNNRTVALLEAAGKDLEGARVGLPINTEVHVSPRLGFNWDVFNDKKTQLRGGLGIFTSRIPLVWPGGAYNNNGLSVGGVNEGDFDNGDLRFVADPFNQPIGNGPAPGSGTLGGQIDLFSPNFKLPQVAKYNIGIDQKTGVWGLIASADFLYNETINNVTYQNLNLREPVGTLNGADNRPYYNRFDRIDDQYTGIYLGTNTNEGWSYTASFVLTKPFDNGFAGQVAYSYGQGKSVFEGTSSQNSSQWRNSVTVNGKNRTEVGNSAFALGHRINANASYRMDWNENIATTVSLFYNGEQGPTLSYVYQEGRDLLNDDSRDNALIYVPRNQSEINLVPYTDGAGNVISASQQWNALDAYISSNDYLDGRRGQYAERNADRGPWNHVVDLKVIQDFSIDFGGKKHTLQATADIFNFFNFLNKDWGRQEFVPNDFGEVAPLTTVSGGPDPAFNYDIDFAEGQEQFDDSGIRSSRWQAQIGLRYIFN</sequence>
<evidence type="ECO:0000313" key="11">
    <source>
        <dbReference type="Proteomes" id="UP000193431"/>
    </source>
</evidence>
<dbReference type="PANTHER" id="PTHR30069">
    <property type="entry name" value="TONB-DEPENDENT OUTER MEMBRANE RECEPTOR"/>
    <property type="match status" value="1"/>
</dbReference>
<dbReference type="InterPro" id="IPR036942">
    <property type="entry name" value="Beta-barrel_TonB_sf"/>
</dbReference>
<feature type="chain" id="PRO_5012754891" evidence="7">
    <location>
        <begin position="23"/>
        <end position="1097"/>
    </location>
</feature>
<dbReference type="Proteomes" id="UP000193431">
    <property type="component" value="Chromosome"/>
</dbReference>
<dbReference type="Gene3D" id="2.40.170.20">
    <property type="entry name" value="TonB-dependent receptor, beta-barrel domain"/>
    <property type="match status" value="1"/>
</dbReference>
<evidence type="ECO:0000259" key="9">
    <source>
        <dbReference type="Pfam" id="PF25183"/>
    </source>
</evidence>
<dbReference type="EMBL" id="CP019344">
    <property type="protein sequence ID" value="ARN78265.1"/>
    <property type="molecule type" value="Genomic_DNA"/>
</dbReference>
<evidence type="ECO:0000256" key="1">
    <source>
        <dbReference type="ARBA" id="ARBA00004571"/>
    </source>
</evidence>
<dbReference type="InterPro" id="IPR012910">
    <property type="entry name" value="Plug_dom"/>
</dbReference>
<evidence type="ECO:0000313" key="10">
    <source>
        <dbReference type="EMBL" id="ARN78265.1"/>
    </source>
</evidence>
<dbReference type="GO" id="GO:0009279">
    <property type="term" value="C:cell outer membrane"/>
    <property type="evidence" value="ECO:0007669"/>
    <property type="project" value="UniProtKB-SubCell"/>
</dbReference>
<gene>
    <name evidence="10" type="ORF">BST97_09830</name>
</gene>
<dbReference type="GO" id="GO:0015344">
    <property type="term" value="F:siderophore uptake transmembrane transporter activity"/>
    <property type="evidence" value="ECO:0007669"/>
    <property type="project" value="TreeGrafter"/>
</dbReference>
<name>A0A1W6MKZ1_9FLAO</name>
<dbReference type="GO" id="GO:0044718">
    <property type="term" value="P:siderophore transmembrane transport"/>
    <property type="evidence" value="ECO:0007669"/>
    <property type="project" value="TreeGrafter"/>
</dbReference>
<protein>
    <submittedName>
        <fullName evidence="10">TonB-dependent receptor</fullName>
    </submittedName>
</protein>
<dbReference type="Pfam" id="PF25183">
    <property type="entry name" value="OMP_b-brl_4"/>
    <property type="match status" value="2"/>
</dbReference>
<dbReference type="Pfam" id="PF13620">
    <property type="entry name" value="CarboxypepD_reg"/>
    <property type="match status" value="1"/>
</dbReference>
<keyword evidence="4" id="KW-0812">Transmembrane</keyword>
<comment type="subcellular location">
    <subcellularLocation>
        <location evidence="1">Cell outer membrane</location>
        <topology evidence="1">Multi-pass membrane protein</topology>
    </subcellularLocation>
</comment>
<evidence type="ECO:0000256" key="5">
    <source>
        <dbReference type="ARBA" id="ARBA00023136"/>
    </source>
</evidence>
<dbReference type="Gene3D" id="2.60.40.1120">
    <property type="entry name" value="Carboxypeptidase-like, regulatory domain"/>
    <property type="match status" value="1"/>
</dbReference>
<evidence type="ECO:0000256" key="7">
    <source>
        <dbReference type="SAM" id="SignalP"/>
    </source>
</evidence>
<accession>A0A1W6MKZ1</accession>
<keyword evidence="10" id="KW-0675">Receptor</keyword>
<keyword evidence="11" id="KW-1185">Reference proteome</keyword>
<evidence type="ECO:0000256" key="4">
    <source>
        <dbReference type="ARBA" id="ARBA00022692"/>
    </source>
</evidence>
<evidence type="ECO:0000259" key="8">
    <source>
        <dbReference type="Pfam" id="PF07715"/>
    </source>
</evidence>
<reference evidence="10 11" key="1">
    <citation type="submission" date="2016-11" db="EMBL/GenBank/DDBJ databases">
        <title>Trade-off between light-utilization and light-protection in marine flavobacteria.</title>
        <authorList>
            <person name="Kumagai Y."/>
        </authorList>
    </citation>
    <scope>NUCLEOTIDE SEQUENCE [LARGE SCALE GENOMIC DNA]</scope>
    <source>
        <strain evidence="10 11">JCM 13191</strain>
    </source>
</reference>
<dbReference type="Pfam" id="PF07715">
    <property type="entry name" value="Plug"/>
    <property type="match status" value="1"/>
</dbReference>
<keyword evidence="6" id="KW-0998">Cell outer membrane</keyword>
<keyword evidence="2" id="KW-0813">Transport</keyword>
<dbReference type="STRING" id="331648.BST97_09830"/>
<keyword evidence="7" id="KW-0732">Signal</keyword>
<keyword evidence="5" id="KW-0472">Membrane</keyword>
<organism evidence="10 11">
    <name type="scientific">Nonlabens spongiae</name>
    <dbReference type="NCBI Taxonomy" id="331648"/>
    <lineage>
        <taxon>Bacteria</taxon>
        <taxon>Pseudomonadati</taxon>
        <taxon>Bacteroidota</taxon>
        <taxon>Flavobacteriia</taxon>
        <taxon>Flavobacteriales</taxon>
        <taxon>Flavobacteriaceae</taxon>
        <taxon>Nonlabens</taxon>
    </lineage>
</organism>
<dbReference type="SUPFAM" id="SSF56935">
    <property type="entry name" value="Porins"/>
    <property type="match status" value="1"/>
</dbReference>
<feature type="domain" description="TonB-dependent receptor plug" evidence="8">
    <location>
        <begin position="132"/>
        <end position="233"/>
    </location>
</feature>
<dbReference type="InterPro" id="IPR008969">
    <property type="entry name" value="CarboxyPept-like_regulatory"/>
</dbReference>
<dbReference type="InterPro" id="IPR037066">
    <property type="entry name" value="Plug_dom_sf"/>
</dbReference>
<dbReference type="PANTHER" id="PTHR30069:SF46">
    <property type="entry name" value="OAR PROTEIN"/>
    <property type="match status" value="1"/>
</dbReference>
<dbReference type="InterPro" id="IPR057601">
    <property type="entry name" value="Oar-like_b-barrel"/>
</dbReference>
<dbReference type="InterPro" id="IPR039426">
    <property type="entry name" value="TonB-dep_rcpt-like"/>
</dbReference>